<keyword evidence="4" id="KW-1185">Reference proteome</keyword>
<evidence type="ECO:0000259" key="2">
    <source>
        <dbReference type="Pfam" id="PF13473"/>
    </source>
</evidence>
<dbReference type="Pfam" id="PF13473">
    <property type="entry name" value="Cupredoxin_1"/>
    <property type="match status" value="1"/>
</dbReference>
<dbReference type="Gene3D" id="2.60.40.420">
    <property type="entry name" value="Cupredoxins - blue copper proteins"/>
    <property type="match status" value="1"/>
</dbReference>
<comment type="caution">
    <text evidence="3">The sequence shown here is derived from an EMBL/GenBank/DDBJ whole genome shotgun (WGS) entry which is preliminary data.</text>
</comment>
<gene>
    <name evidence="3" type="ORF">JOC86_000649</name>
</gene>
<dbReference type="SUPFAM" id="SSF49503">
    <property type="entry name" value="Cupredoxins"/>
    <property type="match status" value="1"/>
</dbReference>
<dbReference type="InterPro" id="IPR028096">
    <property type="entry name" value="EfeO_Cupredoxin"/>
</dbReference>
<protein>
    <submittedName>
        <fullName evidence="3">Plastocyanin</fullName>
    </submittedName>
</protein>
<sequence>MKFIVLKKGSVVLLIVAFVILSLGAVWFLLPDNSYPTVSMNEKANKQVIQLVTGEFKSETDDGKEIEVYRWDPSTIFVEKGEEVELRILGVNGHEHPFYIEGTDVKGTVQKGKETVVTVRFDKEGTYRLICNTHQTLENNGPMVGYIVVD</sequence>
<keyword evidence="1" id="KW-0812">Transmembrane</keyword>
<keyword evidence="1" id="KW-0472">Membrane</keyword>
<dbReference type="RefSeq" id="WP_205168302.1">
    <property type="nucleotide sequence ID" value="NZ_JAFBDZ010000001.1"/>
</dbReference>
<keyword evidence="1" id="KW-1133">Transmembrane helix</keyword>
<dbReference type="Proteomes" id="UP001646157">
    <property type="component" value="Unassembled WGS sequence"/>
</dbReference>
<accession>A0ABS2N8D2</accession>
<evidence type="ECO:0000256" key="1">
    <source>
        <dbReference type="SAM" id="Phobius"/>
    </source>
</evidence>
<name>A0ABS2N8D2_9BACI</name>
<evidence type="ECO:0000313" key="4">
    <source>
        <dbReference type="Proteomes" id="UP001646157"/>
    </source>
</evidence>
<feature type="domain" description="EfeO-type cupredoxin-like" evidence="2">
    <location>
        <begin position="64"/>
        <end position="136"/>
    </location>
</feature>
<organism evidence="3 4">
    <name type="scientific">Rossellomorea pakistanensis</name>
    <dbReference type="NCBI Taxonomy" id="992288"/>
    <lineage>
        <taxon>Bacteria</taxon>
        <taxon>Bacillati</taxon>
        <taxon>Bacillota</taxon>
        <taxon>Bacilli</taxon>
        <taxon>Bacillales</taxon>
        <taxon>Bacillaceae</taxon>
        <taxon>Rossellomorea</taxon>
    </lineage>
</organism>
<feature type="transmembrane region" description="Helical" evidence="1">
    <location>
        <begin position="12"/>
        <end position="30"/>
    </location>
</feature>
<proteinExistence type="predicted"/>
<dbReference type="InterPro" id="IPR008972">
    <property type="entry name" value="Cupredoxin"/>
</dbReference>
<evidence type="ECO:0000313" key="3">
    <source>
        <dbReference type="EMBL" id="MBM7584112.1"/>
    </source>
</evidence>
<reference evidence="3 4" key="1">
    <citation type="submission" date="2021-01" db="EMBL/GenBank/DDBJ databases">
        <title>Genomic Encyclopedia of Type Strains, Phase IV (KMG-IV): sequencing the most valuable type-strain genomes for metagenomic binning, comparative biology and taxonomic classification.</title>
        <authorList>
            <person name="Goeker M."/>
        </authorList>
    </citation>
    <scope>NUCLEOTIDE SEQUENCE [LARGE SCALE GENOMIC DNA]</scope>
    <source>
        <strain evidence="3 4">DSM 24834</strain>
    </source>
</reference>
<dbReference type="EMBL" id="JAFBDZ010000001">
    <property type="protein sequence ID" value="MBM7584112.1"/>
    <property type="molecule type" value="Genomic_DNA"/>
</dbReference>